<sequence length="412" mass="42806">MNRCGMLYQSEQLLTPEASRAFRNTQAIPHTGSGPLLGLRLAVKDLIDVAGQVTGGGNPTWEATHEPASSHADCVAKMLAAGADVVGKTITDELAFSLLGENHFYGIPLNPLAPDRLPGGSSSGSASAVACGCAELALGTDTGGSVRVPASNCGLFGLRPTHGRISSRGVMPLAPSFDTVGLFARRLTHLATAAECLLGGRMLGVAQAAPRLLRLATIWDATDPAITAALLPFTTALHPKGDSVELSEIAAGLTLAEGCDLYRLLQGVESWDALGDWLTTHQPELGPKIGPGVWAWRDRDRTQLPTALARREAIRHALTGFLGEDGVLIFPTTPTLAPRIGDDVRRDAGPMGYYPRTLGVTAIAGLAGLPQLTLPVGQVDGVPIGLSLLAGPGGEGRLITVAQPFASTHAAR</sequence>
<dbReference type="InterPro" id="IPR020556">
    <property type="entry name" value="Amidase_CS"/>
</dbReference>
<dbReference type="Gene3D" id="3.90.1300.10">
    <property type="entry name" value="Amidase signature (AS) domain"/>
    <property type="match status" value="1"/>
</dbReference>
<keyword evidence="3" id="KW-1185">Reference proteome</keyword>
<dbReference type="NCBIfam" id="NF006169">
    <property type="entry name" value="PRK08310.1"/>
    <property type="match status" value="1"/>
</dbReference>
<dbReference type="GO" id="GO:0008233">
    <property type="term" value="F:peptidase activity"/>
    <property type="evidence" value="ECO:0007669"/>
    <property type="project" value="UniProtKB-KW"/>
</dbReference>
<dbReference type="PANTHER" id="PTHR46310:SF7">
    <property type="entry name" value="AMIDASE 1"/>
    <property type="match status" value="1"/>
</dbReference>
<dbReference type="AlphaFoldDB" id="A0A6C2YR03"/>
<dbReference type="InParanoid" id="A0A6C2YR03"/>
<dbReference type="Proteomes" id="UP000464378">
    <property type="component" value="Chromosome"/>
</dbReference>
<proteinExistence type="predicted"/>
<dbReference type="EMBL" id="LR586016">
    <property type="protein sequence ID" value="VIP04078.1"/>
    <property type="molecule type" value="Genomic_DNA"/>
</dbReference>
<gene>
    <name evidence="2" type="ORF">GMBLW1_51150</name>
</gene>
<dbReference type="InterPro" id="IPR023631">
    <property type="entry name" value="Amidase_dom"/>
</dbReference>
<dbReference type="InterPro" id="IPR036928">
    <property type="entry name" value="AS_sf"/>
</dbReference>
<feature type="domain" description="Amidase" evidence="1">
    <location>
        <begin position="301"/>
        <end position="398"/>
    </location>
</feature>
<keyword evidence="2" id="KW-0645">Protease</keyword>
<dbReference type="EMBL" id="LR593887">
    <property type="protein sequence ID" value="VTS05523.1"/>
    <property type="molecule type" value="Genomic_DNA"/>
</dbReference>
<dbReference type="PROSITE" id="PS00571">
    <property type="entry name" value="AMIDASES"/>
    <property type="match status" value="1"/>
</dbReference>
<dbReference type="SUPFAM" id="SSF75304">
    <property type="entry name" value="Amidase signature (AS) enzymes"/>
    <property type="match status" value="1"/>
</dbReference>
<protein>
    <recommendedName>
        <fullName evidence="1">Amidase domain-containing protein</fullName>
    </recommendedName>
</protein>
<keyword evidence="2" id="KW-0378">Hydrolase</keyword>
<name>A0A6C2YR03_9BACT</name>
<accession>A0A6C2YR03</accession>
<dbReference type="Pfam" id="PF01425">
    <property type="entry name" value="Amidase"/>
    <property type="match status" value="2"/>
</dbReference>
<dbReference type="PANTHER" id="PTHR46310">
    <property type="entry name" value="AMIDASE 1"/>
    <property type="match status" value="1"/>
</dbReference>
<dbReference type="GO" id="GO:0006508">
    <property type="term" value="P:proteolysis"/>
    <property type="evidence" value="ECO:0007669"/>
    <property type="project" value="UniProtKB-KW"/>
</dbReference>
<evidence type="ECO:0000259" key="1">
    <source>
        <dbReference type="Pfam" id="PF01425"/>
    </source>
</evidence>
<evidence type="ECO:0000313" key="2">
    <source>
        <dbReference type="EMBL" id="VIP04078.1"/>
    </source>
</evidence>
<organism evidence="2">
    <name type="scientific">Tuwongella immobilis</name>
    <dbReference type="NCBI Taxonomy" id="692036"/>
    <lineage>
        <taxon>Bacteria</taxon>
        <taxon>Pseudomonadati</taxon>
        <taxon>Planctomycetota</taxon>
        <taxon>Planctomycetia</taxon>
        <taxon>Gemmatales</taxon>
        <taxon>Gemmataceae</taxon>
        <taxon>Tuwongella</taxon>
    </lineage>
</organism>
<dbReference type="KEGG" id="tim:GMBLW1_51150"/>
<feature type="domain" description="Amidase" evidence="1">
    <location>
        <begin position="27"/>
        <end position="199"/>
    </location>
</feature>
<evidence type="ECO:0000313" key="3">
    <source>
        <dbReference type="Proteomes" id="UP000464378"/>
    </source>
</evidence>
<reference evidence="2" key="1">
    <citation type="submission" date="2019-04" db="EMBL/GenBank/DDBJ databases">
        <authorList>
            <consortium name="Science for Life Laboratories"/>
        </authorList>
    </citation>
    <scope>NUCLEOTIDE SEQUENCE</scope>
    <source>
        <strain evidence="2">MBLW1</strain>
    </source>
</reference>